<organism evidence="2 3">
    <name type="scientific">Agrococcus pavilionensis RW1</name>
    <dbReference type="NCBI Taxonomy" id="1330458"/>
    <lineage>
        <taxon>Bacteria</taxon>
        <taxon>Bacillati</taxon>
        <taxon>Actinomycetota</taxon>
        <taxon>Actinomycetes</taxon>
        <taxon>Micrococcales</taxon>
        <taxon>Microbacteriaceae</taxon>
        <taxon>Agrococcus</taxon>
    </lineage>
</organism>
<evidence type="ECO:0000313" key="3">
    <source>
        <dbReference type="Proteomes" id="UP000016462"/>
    </source>
</evidence>
<dbReference type="AlphaFoldDB" id="U1L994"/>
<evidence type="ECO:0000313" key="2">
    <source>
        <dbReference type="EMBL" id="ERG63558.1"/>
    </source>
</evidence>
<name>U1L994_9MICO</name>
<dbReference type="EMBL" id="ASHR01000032">
    <property type="protein sequence ID" value="ERG63333.1"/>
    <property type="molecule type" value="Genomic_DNA"/>
</dbReference>
<proteinExistence type="predicted"/>
<comment type="caution">
    <text evidence="2">The sequence shown here is derived from an EMBL/GenBank/DDBJ whole genome shotgun (WGS) entry which is preliminary data.</text>
</comment>
<sequence>MMPVHVVTTASYRRGSWEAVVHVAADLDAGHTVCGALVAESASARQISHNPRCRRCARITAARA</sequence>
<evidence type="ECO:0000313" key="1">
    <source>
        <dbReference type="EMBL" id="ERG63333.1"/>
    </source>
</evidence>
<protein>
    <submittedName>
        <fullName evidence="2">Uncharacterized protein</fullName>
    </submittedName>
</protein>
<reference evidence="2 3" key="1">
    <citation type="journal article" date="2013" name="Genome Announc.">
        <title>First draft genome sequence from a member of the genus agrococcus, isolated from modern microbialites.</title>
        <authorList>
            <person name="White R.A.III."/>
            <person name="Grassa C.J."/>
            <person name="Suttle C.A."/>
        </authorList>
    </citation>
    <scope>NUCLEOTIDE SEQUENCE [LARGE SCALE GENOMIC DNA]</scope>
    <source>
        <strain evidence="2 3">RW1</strain>
    </source>
</reference>
<keyword evidence="3" id="KW-1185">Reference proteome</keyword>
<accession>U1L994</accession>
<dbReference type="Proteomes" id="UP000016462">
    <property type="component" value="Unassembled WGS sequence"/>
</dbReference>
<gene>
    <name evidence="1" type="ORF">L332_02545</name>
    <name evidence="2" type="ORF">L332_03715</name>
</gene>
<dbReference type="EMBL" id="ASHR01000031">
    <property type="protein sequence ID" value="ERG63558.1"/>
    <property type="molecule type" value="Genomic_DNA"/>
</dbReference>